<feature type="region of interest" description="Disordered" evidence="1">
    <location>
        <begin position="46"/>
        <end position="66"/>
    </location>
</feature>
<accession>A0A8H4PBQ3</accession>
<gene>
    <name evidence="2" type="ORF">FALBO_6514</name>
</gene>
<feature type="compositionally biased region" description="Polar residues" evidence="1">
    <location>
        <begin position="93"/>
        <end position="107"/>
    </location>
</feature>
<dbReference type="Proteomes" id="UP000554235">
    <property type="component" value="Unassembled WGS sequence"/>
</dbReference>
<dbReference type="AlphaFoldDB" id="A0A8H4PBQ3"/>
<name>A0A8H4PBQ3_9HYPO</name>
<sequence>MHCGFLSSAEAYSRAASAATLVASACKMDGGILQLLCPALPSSPKQSGISAAGNGQGHGASLEPSGTCDAAPVSSDYVTSRYLARHACGSPIPSLSQARTNQPASSQPLSAHPPWSPPPAVAPTKRPKQPASSTINSILGRGRRATKQQALAAFLHICIGLGRSPFVQQQASAAAAAAASFPAGPHLTLPHLSSPQTQLTSLHAV</sequence>
<protein>
    <submittedName>
        <fullName evidence="2">Uncharacterized protein</fullName>
    </submittedName>
</protein>
<comment type="caution">
    <text evidence="2">The sequence shown here is derived from an EMBL/GenBank/DDBJ whole genome shotgun (WGS) entry which is preliminary data.</text>
</comment>
<keyword evidence="3" id="KW-1185">Reference proteome</keyword>
<proteinExistence type="predicted"/>
<organism evidence="2 3">
    <name type="scientific">Fusarium albosuccineum</name>
    <dbReference type="NCBI Taxonomy" id="1237068"/>
    <lineage>
        <taxon>Eukaryota</taxon>
        <taxon>Fungi</taxon>
        <taxon>Dikarya</taxon>
        <taxon>Ascomycota</taxon>
        <taxon>Pezizomycotina</taxon>
        <taxon>Sordariomycetes</taxon>
        <taxon>Hypocreomycetidae</taxon>
        <taxon>Hypocreales</taxon>
        <taxon>Nectriaceae</taxon>
        <taxon>Fusarium</taxon>
        <taxon>Fusarium decemcellulare species complex</taxon>
    </lineage>
</organism>
<evidence type="ECO:0000256" key="1">
    <source>
        <dbReference type="SAM" id="MobiDB-lite"/>
    </source>
</evidence>
<evidence type="ECO:0000313" key="2">
    <source>
        <dbReference type="EMBL" id="KAF4466635.1"/>
    </source>
</evidence>
<feature type="region of interest" description="Disordered" evidence="1">
    <location>
        <begin position="93"/>
        <end position="142"/>
    </location>
</feature>
<dbReference type="EMBL" id="JAADYS010000850">
    <property type="protein sequence ID" value="KAF4466635.1"/>
    <property type="molecule type" value="Genomic_DNA"/>
</dbReference>
<reference evidence="2 3" key="1">
    <citation type="submission" date="2020-01" db="EMBL/GenBank/DDBJ databases">
        <title>Identification and distribution of gene clusters putatively required for synthesis of sphingolipid metabolism inhibitors in phylogenetically diverse species of the filamentous fungus Fusarium.</title>
        <authorList>
            <person name="Kim H.-S."/>
            <person name="Busman M."/>
            <person name="Brown D.W."/>
            <person name="Divon H."/>
            <person name="Uhlig S."/>
            <person name="Proctor R.H."/>
        </authorList>
    </citation>
    <scope>NUCLEOTIDE SEQUENCE [LARGE SCALE GENOMIC DNA]</scope>
    <source>
        <strain evidence="2 3">NRRL 20459</strain>
    </source>
</reference>
<evidence type="ECO:0000313" key="3">
    <source>
        <dbReference type="Proteomes" id="UP000554235"/>
    </source>
</evidence>